<comment type="caution">
    <text evidence="5">The sequence shown here is derived from an EMBL/GenBank/DDBJ whole genome shotgun (WGS) entry which is preliminary data.</text>
</comment>
<keyword evidence="1" id="KW-0328">Glycosyltransferase</keyword>
<dbReference type="SUPFAM" id="SSF53756">
    <property type="entry name" value="UDP-Glycosyltransferase/glycogen phosphorylase"/>
    <property type="match status" value="1"/>
</dbReference>
<name>A0AA38R472_9PEZI</name>
<dbReference type="PANTHER" id="PTHR48043:SF145">
    <property type="entry name" value="FI06409P-RELATED"/>
    <property type="match status" value="1"/>
</dbReference>
<dbReference type="InterPro" id="IPR050271">
    <property type="entry name" value="UDP-glycosyltransferase"/>
</dbReference>
<evidence type="ECO:0000256" key="1">
    <source>
        <dbReference type="ARBA" id="ARBA00022676"/>
    </source>
</evidence>
<keyword evidence="2" id="KW-0808">Transferase</keyword>
<proteinExistence type="predicted"/>
<feature type="compositionally biased region" description="Low complexity" evidence="3">
    <location>
        <begin position="347"/>
        <end position="364"/>
    </location>
</feature>
<dbReference type="Pfam" id="PF06722">
    <property type="entry name" value="EryCIII-like_C"/>
    <property type="match status" value="1"/>
</dbReference>
<dbReference type="GO" id="GO:0008194">
    <property type="term" value="F:UDP-glycosyltransferase activity"/>
    <property type="evidence" value="ECO:0007669"/>
    <property type="project" value="TreeGrafter"/>
</dbReference>
<evidence type="ECO:0000313" key="6">
    <source>
        <dbReference type="Proteomes" id="UP001174694"/>
    </source>
</evidence>
<dbReference type="InterPro" id="IPR010610">
    <property type="entry name" value="EryCIII-like_C"/>
</dbReference>
<evidence type="ECO:0000256" key="3">
    <source>
        <dbReference type="SAM" id="MobiDB-lite"/>
    </source>
</evidence>
<evidence type="ECO:0000259" key="4">
    <source>
        <dbReference type="Pfam" id="PF06722"/>
    </source>
</evidence>
<dbReference type="PANTHER" id="PTHR48043">
    <property type="entry name" value="EG:EG0003.4 PROTEIN-RELATED"/>
    <property type="match status" value="1"/>
</dbReference>
<feature type="region of interest" description="Disordered" evidence="3">
    <location>
        <begin position="343"/>
        <end position="364"/>
    </location>
</feature>
<sequence length="538" mass="58233">MAASTSSPARKILLFTNTEYGQANVVLATAHALMHLAPDTEIHIGSFTDLEFAVRATSEYAIKTSTSVKPKPIVFHEIRGVSRHEAADRPSLGLTNAMDLPPTLSGSAHNIAMIPAIMQPYENEEFAVNYREVERVLGEVGPDVTAVDPLFTPALTLCHHKKVNWLVLAPNTVKDFVVPLQPHLAMLWKYPLVCSALPFPLPWYHIPRNILLNLVAGYALLADSRLRSTSAFIRDNIGSDVELLTANELGVLRAPPKGLRILTANSPEIDYPFAYIPGYVVPCGPIVRAAPAVTDVDPELHAWLRRGPTVYIALGTHVEYDVAEALEMAHALRELLDYAAGAGAGASGKTTEPGGSETEPEAAPGPLQVLWKMARKKVPGDLFDPHERAGPFPALRDVLGPEMDADRVRITDWVTAEPKAVLETGGVVCSVNHGGASSFHEALCAGVPQVVLPPWADCFDFANRAELLGIGRWANKKAKPRWSRAELGAALIEVVYGPRSADMRARAKTLATKFPEGEGRNRAAREILDVATATAVKQ</sequence>
<accession>A0AA38R472</accession>
<evidence type="ECO:0000313" key="5">
    <source>
        <dbReference type="EMBL" id="KAJ9136648.1"/>
    </source>
</evidence>
<reference evidence="5" key="1">
    <citation type="submission" date="2022-07" db="EMBL/GenBank/DDBJ databases">
        <title>Fungi with potential for degradation of polypropylene.</title>
        <authorList>
            <person name="Gostincar C."/>
        </authorList>
    </citation>
    <scope>NUCLEOTIDE SEQUENCE</scope>
    <source>
        <strain evidence="5">EXF-13308</strain>
    </source>
</reference>
<dbReference type="Proteomes" id="UP001174694">
    <property type="component" value="Unassembled WGS sequence"/>
</dbReference>
<dbReference type="AlphaFoldDB" id="A0AA38R472"/>
<feature type="domain" description="Erythromycin biosynthesis protein CIII-like C-terminal" evidence="4">
    <location>
        <begin position="406"/>
        <end position="477"/>
    </location>
</feature>
<evidence type="ECO:0000256" key="2">
    <source>
        <dbReference type="ARBA" id="ARBA00022679"/>
    </source>
</evidence>
<keyword evidence="6" id="KW-1185">Reference proteome</keyword>
<dbReference type="Gene3D" id="3.40.50.2000">
    <property type="entry name" value="Glycogen Phosphorylase B"/>
    <property type="match status" value="1"/>
</dbReference>
<organism evidence="5 6">
    <name type="scientific">Pleurostoma richardsiae</name>
    <dbReference type="NCBI Taxonomy" id="41990"/>
    <lineage>
        <taxon>Eukaryota</taxon>
        <taxon>Fungi</taxon>
        <taxon>Dikarya</taxon>
        <taxon>Ascomycota</taxon>
        <taxon>Pezizomycotina</taxon>
        <taxon>Sordariomycetes</taxon>
        <taxon>Sordariomycetidae</taxon>
        <taxon>Calosphaeriales</taxon>
        <taxon>Pleurostomataceae</taxon>
        <taxon>Pleurostoma</taxon>
    </lineage>
</organism>
<dbReference type="EMBL" id="JANBVO010000039">
    <property type="protein sequence ID" value="KAJ9136648.1"/>
    <property type="molecule type" value="Genomic_DNA"/>
</dbReference>
<protein>
    <submittedName>
        <fullName evidence="5">Glycosyltransferase family 1 protein</fullName>
    </submittedName>
</protein>
<gene>
    <name evidence="5" type="ORF">NKR23_g9684</name>
</gene>